<proteinExistence type="predicted"/>
<dbReference type="PANTHER" id="PTHR45685">
    <property type="entry name" value="HELICASE SRCAP-RELATED"/>
    <property type="match status" value="1"/>
</dbReference>
<dbReference type="GO" id="GO:0000812">
    <property type="term" value="C:Swr1 complex"/>
    <property type="evidence" value="ECO:0007669"/>
    <property type="project" value="TreeGrafter"/>
</dbReference>
<dbReference type="STRING" id="6185.A0A095A3T9"/>
<protein>
    <submittedName>
        <fullName evidence="7">Helicase domino</fullName>
    </submittedName>
</protein>
<dbReference type="GO" id="GO:0006338">
    <property type="term" value="P:chromatin remodeling"/>
    <property type="evidence" value="ECO:0007669"/>
    <property type="project" value="TreeGrafter"/>
</dbReference>
<dbReference type="GO" id="GO:0016887">
    <property type="term" value="F:ATP hydrolysis activity"/>
    <property type="evidence" value="ECO:0007669"/>
    <property type="project" value="TreeGrafter"/>
</dbReference>
<comment type="subcellular location">
    <subcellularLocation>
        <location evidence="1">Nucleus</location>
    </subcellularLocation>
</comment>
<name>A0A095A3T9_SCHHA</name>
<dbReference type="GO" id="GO:0004386">
    <property type="term" value="F:helicase activity"/>
    <property type="evidence" value="ECO:0007669"/>
    <property type="project" value="UniProtKB-KW"/>
</dbReference>
<evidence type="ECO:0000256" key="5">
    <source>
        <dbReference type="SAM" id="MobiDB-lite"/>
    </source>
</evidence>
<dbReference type="Pfam" id="PF07529">
    <property type="entry name" value="HSA"/>
    <property type="match status" value="1"/>
</dbReference>
<gene>
    <name evidence="7" type="ORF">MS3_10551</name>
</gene>
<keyword evidence="4" id="KW-0067">ATP-binding</keyword>
<dbReference type="InterPro" id="IPR014012">
    <property type="entry name" value="HSA_dom"/>
</dbReference>
<evidence type="ECO:0000256" key="4">
    <source>
        <dbReference type="ARBA" id="ARBA00022840"/>
    </source>
</evidence>
<dbReference type="AlphaFoldDB" id="A0A095A3T9"/>
<accession>A0A095A3T9</accession>
<feature type="domain" description="HSA" evidence="6">
    <location>
        <begin position="188"/>
        <end position="222"/>
    </location>
</feature>
<keyword evidence="2" id="KW-0547">Nucleotide-binding</keyword>
<feature type="compositionally biased region" description="Polar residues" evidence="5">
    <location>
        <begin position="275"/>
        <end position="287"/>
    </location>
</feature>
<keyword evidence="3 7" id="KW-0347">Helicase</keyword>
<evidence type="ECO:0000259" key="6">
    <source>
        <dbReference type="Pfam" id="PF07529"/>
    </source>
</evidence>
<feature type="region of interest" description="Disordered" evidence="5">
    <location>
        <begin position="261"/>
        <end position="302"/>
    </location>
</feature>
<sequence length="447" mass="50436">MRNKVVCCLRELLHVVQSSYHEDVVELNFIQSGSLLIEFYEWRRKKTQELMQALCSGHLDPEDLSLVSDYMSGHVNSDAIFPPNGAFPPCLGSQPVSLDNDSEDDEDESYFSQRNTIYLVLTVLQRRLDENSLLKYAVDEVSILKRVLELKRDGLWSIDDSSCGTTETGSIDISTSISLVPPSEPTCRTYSDYMFAEINWLAEDFKRERQWKRVSAKKIVQAKQQVRLTAKRQQAISSHLGQVLETTEEYTRWLTEGITSSKPKKTTVSSTKSSGGNNQNENVSDSGQRILKSPVRELDTSDEEFTVDEVALNEVDDEETIEQEEKIAIEDQHGSETSTAVELEQLAADADCPLEDLLPPGYLEFITSNSSVISEVQHSSASEVSVSLEGMTFKLIYLLGEVKIEISSRQYLVFWTICFSSTCSYLQLFAHITDMDCFTKSTNKQVL</sequence>
<evidence type="ECO:0000256" key="3">
    <source>
        <dbReference type="ARBA" id="ARBA00022806"/>
    </source>
</evidence>
<reference evidence="7" key="1">
    <citation type="journal article" date="2012" name="Nat. Genet.">
        <title>Whole-genome sequence of Schistosoma haematobium.</title>
        <authorList>
            <person name="Young N.D."/>
            <person name="Jex A.R."/>
            <person name="Li B."/>
            <person name="Liu S."/>
            <person name="Yang L."/>
            <person name="Xiong Z."/>
            <person name="Li Y."/>
            <person name="Cantacessi C."/>
            <person name="Hall R.S."/>
            <person name="Xu X."/>
            <person name="Chen F."/>
            <person name="Wu X."/>
            <person name="Zerlotini A."/>
            <person name="Oliveira G."/>
            <person name="Hofmann A."/>
            <person name="Zhang G."/>
            <person name="Fang X."/>
            <person name="Kang Y."/>
            <person name="Campbell B.E."/>
            <person name="Loukas A."/>
            <person name="Ranganathan S."/>
            <person name="Rollinson D."/>
            <person name="Rinaldi G."/>
            <person name="Brindley P.J."/>
            <person name="Yang H."/>
            <person name="Wang J."/>
            <person name="Wang J."/>
            <person name="Gasser R.B."/>
        </authorList>
    </citation>
    <scope>NUCLEOTIDE SEQUENCE [LARGE SCALE GENOMIC DNA]</scope>
</reference>
<evidence type="ECO:0000313" key="7">
    <source>
        <dbReference type="EMBL" id="KGB41980.1"/>
    </source>
</evidence>
<dbReference type="InterPro" id="IPR050520">
    <property type="entry name" value="INO80/SWR1_helicase"/>
</dbReference>
<dbReference type="PANTHER" id="PTHR45685:SF1">
    <property type="entry name" value="HELICASE SRCAP"/>
    <property type="match status" value="1"/>
</dbReference>
<keyword evidence="3 7" id="KW-0378">Hydrolase</keyword>
<organism evidence="7">
    <name type="scientific">Schistosoma haematobium</name>
    <name type="common">Blood fluke</name>
    <dbReference type="NCBI Taxonomy" id="6185"/>
    <lineage>
        <taxon>Eukaryota</taxon>
        <taxon>Metazoa</taxon>
        <taxon>Spiralia</taxon>
        <taxon>Lophotrochozoa</taxon>
        <taxon>Platyhelminthes</taxon>
        <taxon>Trematoda</taxon>
        <taxon>Digenea</taxon>
        <taxon>Strigeidida</taxon>
        <taxon>Schistosomatoidea</taxon>
        <taxon>Schistosomatidae</taxon>
        <taxon>Schistosoma</taxon>
    </lineage>
</organism>
<dbReference type="GO" id="GO:0003677">
    <property type="term" value="F:DNA binding"/>
    <property type="evidence" value="ECO:0007669"/>
    <property type="project" value="UniProtKB-KW"/>
</dbReference>
<dbReference type="EMBL" id="KL252293">
    <property type="protein sequence ID" value="KGB41980.1"/>
    <property type="molecule type" value="Genomic_DNA"/>
</dbReference>
<dbReference type="GO" id="GO:0005524">
    <property type="term" value="F:ATP binding"/>
    <property type="evidence" value="ECO:0007669"/>
    <property type="project" value="UniProtKB-KW"/>
</dbReference>
<evidence type="ECO:0000256" key="2">
    <source>
        <dbReference type="ARBA" id="ARBA00022741"/>
    </source>
</evidence>
<dbReference type="GO" id="GO:0042393">
    <property type="term" value="F:histone binding"/>
    <property type="evidence" value="ECO:0007669"/>
    <property type="project" value="TreeGrafter"/>
</dbReference>
<evidence type="ECO:0000256" key="1">
    <source>
        <dbReference type="ARBA" id="ARBA00004123"/>
    </source>
</evidence>